<dbReference type="GO" id="GO:0005737">
    <property type="term" value="C:cytoplasm"/>
    <property type="evidence" value="ECO:0007669"/>
    <property type="project" value="TreeGrafter"/>
</dbReference>
<feature type="domain" description="Nucleoside phosphorylase" evidence="6">
    <location>
        <begin position="24"/>
        <end position="269"/>
    </location>
</feature>
<dbReference type="UniPathway" id="UPA00606"/>
<protein>
    <recommendedName>
        <fullName evidence="5">Purine nucleoside phosphorylase</fullName>
        <ecNumber evidence="5">2.4.2.1</ecNumber>
    </recommendedName>
    <alternativeName>
        <fullName evidence="5">Inosine-guanosine phosphorylase</fullName>
    </alternativeName>
</protein>
<dbReference type="EMBL" id="LJJR01000012">
    <property type="protein sequence ID" value="KPD32210.1"/>
    <property type="molecule type" value="Genomic_DNA"/>
</dbReference>
<dbReference type="Proteomes" id="UP000053099">
    <property type="component" value="Unassembled WGS sequence"/>
</dbReference>
<evidence type="ECO:0000256" key="3">
    <source>
        <dbReference type="ARBA" id="ARBA00022676"/>
    </source>
</evidence>
<dbReference type="PIRSF" id="PIRSF000477">
    <property type="entry name" value="PurNPase"/>
    <property type="match status" value="1"/>
</dbReference>
<evidence type="ECO:0000313" key="7">
    <source>
        <dbReference type="EMBL" id="KPD32210.1"/>
    </source>
</evidence>
<accession>A0A0N0ZR51</accession>
<dbReference type="GO" id="GO:0004731">
    <property type="term" value="F:purine-nucleoside phosphorylase activity"/>
    <property type="evidence" value="ECO:0007669"/>
    <property type="project" value="UniProtKB-EC"/>
</dbReference>
<evidence type="ECO:0000256" key="4">
    <source>
        <dbReference type="ARBA" id="ARBA00022679"/>
    </source>
</evidence>
<dbReference type="CDD" id="cd09009">
    <property type="entry name" value="PNP-EcPNPII_like"/>
    <property type="match status" value="1"/>
</dbReference>
<dbReference type="Gene3D" id="3.40.50.1580">
    <property type="entry name" value="Nucleoside phosphorylase domain"/>
    <property type="match status" value="1"/>
</dbReference>
<dbReference type="SUPFAM" id="SSF53167">
    <property type="entry name" value="Purine and uridine phosphorylases"/>
    <property type="match status" value="1"/>
</dbReference>
<evidence type="ECO:0000256" key="1">
    <source>
        <dbReference type="ARBA" id="ARBA00005058"/>
    </source>
</evidence>
<dbReference type="EC" id="2.4.2.1" evidence="5"/>
<keyword evidence="3 5" id="KW-0328">Glycosyltransferase</keyword>
<evidence type="ECO:0000256" key="5">
    <source>
        <dbReference type="PIRNR" id="PIRNR000477"/>
    </source>
</evidence>
<sequence>MEVYDKIQEAVAYIRSKTGFVPEVGIVLGSGLGPLAEEVAKEAEIPYGEIPHFPLSTAPGHAGRLILGELEGKRVLVYQGRVHYYEGYSAEEVVFPVRVGYFLGAKTFILTSAAGGLNPRFRAGGIMLHLDYLNVAGVNPLRGKNDERLGPRFPVMFEAYDPGLIELARKVARKQDLHLFEGVYAWFLGPSFASRAELRMLRELGADAIGMSTVPEVIALRHLGARVLGLSTITDMAVPEREHHATEAEVLEVAARTGPIFRRFVRGILAEL</sequence>
<comment type="function">
    <text evidence="5">The purine nucleoside phosphorylases catalyze the phosphorolytic breakdown of the N-glycosidic bond in the beta-(deoxy)ribonucleoside molecules, with the formation of the corresponding free purine bases and pentose-1-phosphate.</text>
</comment>
<evidence type="ECO:0000256" key="2">
    <source>
        <dbReference type="ARBA" id="ARBA00006751"/>
    </source>
</evidence>
<evidence type="ECO:0000259" key="6">
    <source>
        <dbReference type="Pfam" id="PF01048"/>
    </source>
</evidence>
<dbReference type="GO" id="GO:0009116">
    <property type="term" value="P:nucleoside metabolic process"/>
    <property type="evidence" value="ECO:0007669"/>
    <property type="project" value="InterPro"/>
</dbReference>
<dbReference type="Pfam" id="PF01048">
    <property type="entry name" value="PNP_UDP_1"/>
    <property type="match status" value="1"/>
</dbReference>
<dbReference type="AlphaFoldDB" id="A0A0N0ZR51"/>
<reference evidence="7 8" key="1">
    <citation type="submission" date="2015-09" db="EMBL/GenBank/DDBJ databases">
        <title>Draft genome sequence of Thermus scotoductus strain K1 isolated from a geothermal spring in Nagorno-Karabakh, Armenia.</title>
        <authorList>
            <person name="Saghatelyan A."/>
            <person name="Poghosyan L."/>
            <person name="Panosyan H."/>
            <person name="Birkeland N.-K."/>
        </authorList>
    </citation>
    <scope>NUCLEOTIDE SEQUENCE [LARGE SCALE GENOMIC DNA]</scope>
    <source>
        <strain evidence="7 8">K1</strain>
    </source>
</reference>
<dbReference type="PANTHER" id="PTHR11904:SF9">
    <property type="entry name" value="PURINE NUCLEOSIDE PHOSPHORYLASE-RELATED"/>
    <property type="match status" value="1"/>
</dbReference>
<dbReference type="InterPro" id="IPR000845">
    <property type="entry name" value="Nucleoside_phosphorylase_d"/>
</dbReference>
<dbReference type="InterPro" id="IPR035994">
    <property type="entry name" value="Nucleoside_phosphorylase_sf"/>
</dbReference>
<organism evidence="7 8">
    <name type="scientific">Thermus scotoductus</name>
    <dbReference type="NCBI Taxonomy" id="37636"/>
    <lineage>
        <taxon>Bacteria</taxon>
        <taxon>Thermotogati</taxon>
        <taxon>Deinococcota</taxon>
        <taxon>Deinococci</taxon>
        <taxon>Thermales</taxon>
        <taxon>Thermaceae</taxon>
        <taxon>Thermus</taxon>
    </lineage>
</organism>
<keyword evidence="4 5" id="KW-0808">Transferase</keyword>
<comment type="caution">
    <text evidence="7">The sequence shown here is derived from an EMBL/GenBank/DDBJ whole genome shotgun (WGS) entry which is preliminary data.</text>
</comment>
<dbReference type="InterPro" id="IPR011268">
    <property type="entry name" value="Purine_phosphorylase"/>
</dbReference>
<evidence type="ECO:0000313" key="8">
    <source>
        <dbReference type="Proteomes" id="UP000053099"/>
    </source>
</evidence>
<dbReference type="PATRIC" id="fig|37636.3.peg.152"/>
<dbReference type="NCBIfam" id="NF006054">
    <property type="entry name" value="PRK08202.1"/>
    <property type="match status" value="1"/>
</dbReference>
<comment type="similarity">
    <text evidence="2 5">Belongs to the PNP/MTAP phosphorylase family.</text>
</comment>
<dbReference type="PANTHER" id="PTHR11904">
    <property type="entry name" value="METHYLTHIOADENOSINE/PURINE NUCLEOSIDE PHOSPHORYLASE"/>
    <property type="match status" value="1"/>
</dbReference>
<dbReference type="NCBIfam" id="TIGR01697">
    <property type="entry name" value="PNPH-PUNA-XAPA"/>
    <property type="match status" value="1"/>
</dbReference>
<gene>
    <name evidence="7" type="ORF">AN926_05450</name>
</gene>
<name>A0A0N0ZR51_THESC</name>
<proteinExistence type="inferred from homology"/>
<comment type="pathway">
    <text evidence="1 5">Purine metabolism; purine nucleoside salvage.</text>
</comment>